<dbReference type="InterPro" id="IPR001692">
    <property type="entry name" value="Histidinol_DH_CS"/>
</dbReference>
<feature type="binding site" evidence="12 15">
    <location>
        <position position="263"/>
    </location>
    <ligand>
        <name>substrate</name>
    </ligand>
</feature>
<evidence type="ECO:0000256" key="11">
    <source>
        <dbReference type="ARBA" id="ARBA00049489"/>
    </source>
</evidence>
<dbReference type="FunFam" id="3.40.50.1980:FF:000001">
    <property type="entry name" value="Histidinol dehydrogenase"/>
    <property type="match status" value="1"/>
</dbReference>
<reference evidence="19" key="1">
    <citation type="submission" date="2016-10" db="EMBL/GenBank/DDBJ databases">
        <authorList>
            <person name="Varghese N."/>
            <person name="Submissions S."/>
        </authorList>
    </citation>
    <scope>NUCLEOTIDE SEQUENCE [LARGE SCALE GENOMIC DNA]</scope>
    <source>
        <strain evidence="19">DSM 21772</strain>
    </source>
</reference>
<dbReference type="EMBL" id="LT629742">
    <property type="protein sequence ID" value="SDS88871.1"/>
    <property type="molecule type" value="Genomic_DNA"/>
</dbReference>
<dbReference type="RefSeq" id="WP_083364220.1">
    <property type="nucleotide sequence ID" value="NZ_LT629742.1"/>
</dbReference>
<dbReference type="GO" id="GO:0008270">
    <property type="term" value="F:zinc ion binding"/>
    <property type="evidence" value="ECO:0007669"/>
    <property type="project" value="UniProtKB-UniRule"/>
</dbReference>
<evidence type="ECO:0000313" key="18">
    <source>
        <dbReference type="EMBL" id="SDS88871.1"/>
    </source>
</evidence>
<organism evidence="18 19">
    <name type="scientific">Microterricola viridarii</name>
    <dbReference type="NCBI Taxonomy" id="412690"/>
    <lineage>
        <taxon>Bacteria</taxon>
        <taxon>Bacillati</taxon>
        <taxon>Actinomycetota</taxon>
        <taxon>Actinomycetes</taxon>
        <taxon>Micrococcales</taxon>
        <taxon>Microbacteriaceae</taxon>
        <taxon>Microterricola</taxon>
    </lineage>
</organism>
<gene>
    <name evidence="12" type="primary">hisD</name>
    <name evidence="18" type="ORF">SAMN04489834_2369</name>
</gene>
<evidence type="ECO:0000256" key="13">
    <source>
        <dbReference type="PIRNR" id="PIRNR000099"/>
    </source>
</evidence>
<dbReference type="PROSITE" id="PS00611">
    <property type="entry name" value="HISOL_DEHYDROGENASE"/>
    <property type="match status" value="1"/>
</dbReference>
<comment type="similarity">
    <text evidence="3 12 13 17">Belongs to the histidinol dehydrogenase family.</text>
</comment>
<dbReference type="GO" id="GO:0004399">
    <property type="term" value="F:histidinol dehydrogenase activity"/>
    <property type="evidence" value="ECO:0007669"/>
    <property type="project" value="UniProtKB-UniRule"/>
</dbReference>
<feature type="active site" description="Proton acceptor" evidence="12 14">
    <location>
        <position position="333"/>
    </location>
</feature>
<feature type="binding site" evidence="12 15">
    <location>
        <position position="241"/>
    </location>
    <ligand>
        <name>substrate</name>
    </ligand>
</feature>
<dbReference type="AlphaFoldDB" id="A0A1H1VWN8"/>
<evidence type="ECO:0000256" key="12">
    <source>
        <dbReference type="HAMAP-Rule" id="MF_01024"/>
    </source>
</evidence>
<keyword evidence="8 12" id="KW-0560">Oxidoreductase</keyword>
<feature type="active site" description="Proton acceptor" evidence="12 14">
    <location>
        <position position="332"/>
    </location>
</feature>
<dbReference type="SUPFAM" id="SSF53720">
    <property type="entry name" value="ALDH-like"/>
    <property type="match status" value="1"/>
</dbReference>
<dbReference type="PIRSF" id="PIRSF000099">
    <property type="entry name" value="Histidinol_dh"/>
    <property type="match status" value="1"/>
</dbReference>
<evidence type="ECO:0000256" key="14">
    <source>
        <dbReference type="PIRSR" id="PIRSR000099-1"/>
    </source>
</evidence>
<dbReference type="Pfam" id="PF00815">
    <property type="entry name" value="Histidinol_dh"/>
    <property type="match status" value="1"/>
</dbReference>
<dbReference type="NCBIfam" id="TIGR00069">
    <property type="entry name" value="hisD"/>
    <property type="match status" value="1"/>
</dbReference>
<dbReference type="GO" id="GO:0000105">
    <property type="term" value="P:L-histidine biosynthetic process"/>
    <property type="evidence" value="ECO:0007669"/>
    <property type="project" value="UniProtKB-UniRule"/>
</dbReference>
<proteinExistence type="inferred from homology"/>
<evidence type="ECO:0000256" key="4">
    <source>
        <dbReference type="ARBA" id="ARBA00012965"/>
    </source>
</evidence>
<dbReference type="Gene3D" id="1.20.5.1300">
    <property type="match status" value="1"/>
</dbReference>
<dbReference type="GO" id="GO:0005829">
    <property type="term" value="C:cytosol"/>
    <property type="evidence" value="ECO:0007669"/>
    <property type="project" value="TreeGrafter"/>
</dbReference>
<comment type="pathway">
    <text evidence="2 12">Amino-acid biosynthesis; L-histidine biosynthesis; L-histidine from 5-phospho-alpha-D-ribose 1-diphosphate: step 9/9.</text>
</comment>
<keyword evidence="7 12" id="KW-0862">Zinc</keyword>
<dbReference type="Proteomes" id="UP000181956">
    <property type="component" value="Chromosome I"/>
</dbReference>
<dbReference type="GO" id="GO:0051287">
    <property type="term" value="F:NAD binding"/>
    <property type="evidence" value="ECO:0007669"/>
    <property type="project" value="InterPro"/>
</dbReference>
<dbReference type="UniPathway" id="UPA00031">
    <property type="reaction ID" value="UER00014"/>
</dbReference>
<dbReference type="InterPro" id="IPR016161">
    <property type="entry name" value="Ald_DH/histidinol_DH"/>
</dbReference>
<evidence type="ECO:0000256" key="6">
    <source>
        <dbReference type="ARBA" id="ARBA00022723"/>
    </source>
</evidence>
<evidence type="ECO:0000256" key="8">
    <source>
        <dbReference type="ARBA" id="ARBA00023002"/>
    </source>
</evidence>
<dbReference type="PANTHER" id="PTHR21256">
    <property type="entry name" value="HISTIDINOL DEHYDROGENASE HDH"/>
    <property type="match status" value="1"/>
</dbReference>
<dbReference type="HAMAP" id="MF_01024">
    <property type="entry name" value="HisD"/>
    <property type="match status" value="1"/>
</dbReference>
<name>A0A1H1VWN8_9MICO</name>
<keyword evidence="12" id="KW-0028">Amino-acid biosynthesis</keyword>
<comment type="cofactor">
    <cofactor evidence="12 16">
        <name>Zn(2+)</name>
        <dbReference type="ChEBI" id="CHEBI:29105"/>
    </cofactor>
    <text evidence="12 16">Binds 1 zinc ion per subunit.</text>
</comment>
<protein>
    <recommendedName>
        <fullName evidence="5 12">Histidinol dehydrogenase</fullName>
        <shortName evidence="12">HDH</shortName>
        <ecNumber evidence="4 12">1.1.1.23</ecNumber>
    </recommendedName>
</protein>
<evidence type="ECO:0000256" key="15">
    <source>
        <dbReference type="PIRSR" id="PIRSR000099-3"/>
    </source>
</evidence>
<dbReference type="InterPro" id="IPR022695">
    <property type="entry name" value="Histidinol_DH_monofunct"/>
</dbReference>
<dbReference type="STRING" id="412690.SAMN04489834_2369"/>
<evidence type="ECO:0000256" key="16">
    <source>
        <dbReference type="PIRSR" id="PIRSR000099-4"/>
    </source>
</evidence>
<evidence type="ECO:0000256" key="3">
    <source>
        <dbReference type="ARBA" id="ARBA00010178"/>
    </source>
</evidence>
<dbReference type="PRINTS" id="PR00083">
    <property type="entry name" value="HOLDHDRGNASE"/>
</dbReference>
<feature type="binding site" evidence="12 16">
    <location>
        <position position="263"/>
    </location>
    <ligand>
        <name>Zn(2+)</name>
        <dbReference type="ChEBI" id="CHEBI:29105"/>
    </ligand>
</feature>
<accession>A0A1H1VWN8</accession>
<evidence type="ECO:0000313" key="19">
    <source>
        <dbReference type="Proteomes" id="UP000181956"/>
    </source>
</evidence>
<evidence type="ECO:0000256" key="17">
    <source>
        <dbReference type="RuleBase" id="RU004175"/>
    </source>
</evidence>
<dbReference type="PANTHER" id="PTHR21256:SF2">
    <property type="entry name" value="HISTIDINE BIOSYNTHESIS TRIFUNCTIONAL PROTEIN"/>
    <property type="match status" value="1"/>
</dbReference>
<feature type="binding site" evidence="12 16">
    <location>
        <position position="266"/>
    </location>
    <ligand>
        <name>Zn(2+)</name>
        <dbReference type="ChEBI" id="CHEBI:29105"/>
    </ligand>
</feature>
<dbReference type="Gene3D" id="3.40.50.1980">
    <property type="entry name" value="Nitrogenase molybdenum iron protein domain"/>
    <property type="match status" value="2"/>
</dbReference>
<feature type="binding site" evidence="12 15">
    <location>
        <position position="420"/>
    </location>
    <ligand>
        <name>substrate</name>
    </ligand>
</feature>
<evidence type="ECO:0000256" key="7">
    <source>
        <dbReference type="ARBA" id="ARBA00022833"/>
    </source>
</evidence>
<keyword evidence="9 12" id="KW-0520">NAD</keyword>
<evidence type="ECO:0000256" key="2">
    <source>
        <dbReference type="ARBA" id="ARBA00004940"/>
    </source>
</evidence>
<evidence type="ECO:0000256" key="5">
    <source>
        <dbReference type="ARBA" id="ARBA00016531"/>
    </source>
</evidence>
<dbReference type="CDD" id="cd06572">
    <property type="entry name" value="Histidinol_dh"/>
    <property type="match status" value="1"/>
</dbReference>
<comment type="catalytic activity">
    <reaction evidence="11 12">
        <text>L-histidinol + 2 NAD(+) + H2O = L-histidine + 2 NADH + 3 H(+)</text>
        <dbReference type="Rhea" id="RHEA:20641"/>
        <dbReference type="ChEBI" id="CHEBI:15377"/>
        <dbReference type="ChEBI" id="CHEBI:15378"/>
        <dbReference type="ChEBI" id="CHEBI:57540"/>
        <dbReference type="ChEBI" id="CHEBI:57595"/>
        <dbReference type="ChEBI" id="CHEBI:57699"/>
        <dbReference type="ChEBI" id="CHEBI:57945"/>
        <dbReference type="EC" id="1.1.1.23"/>
    </reaction>
</comment>
<comment type="caution">
    <text evidence="12">Lacks conserved residue(s) required for the propagation of feature annotation.</text>
</comment>
<feature type="binding site" evidence="12 16">
    <location>
        <position position="425"/>
    </location>
    <ligand>
        <name>Zn(2+)</name>
        <dbReference type="ChEBI" id="CHEBI:29105"/>
    </ligand>
</feature>
<comment type="function">
    <text evidence="1 12">Catalyzes the sequential NAD-dependent oxidations of L-histidinol to L-histidinaldehyde and then to L-histidine.</text>
</comment>
<feature type="binding site" evidence="12 16">
    <location>
        <position position="366"/>
    </location>
    <ligand>
        <name>Zn(2+)</name>
        <dbReference type="ChEBI" id="CHEBI:29105"/>
    </ligand>
</feature>
<keyword evidence="19" id="KW-1185">Reference proteome</keyword>
<dbReference type="InterPro" id="IPR012131">
    <property type="entry name" value="Hstdl_DH"/>
</dbReference>
<evidence type="ECO:0000256" key="1">
    <source>
        <dbReference type="ARBA" id="ARBA00003850"/>
    </source>
</evidence>
<keyword evidence="6 12" id="KW-0479">Metal-binding</keyword>
<feature type="binding site" evidence="12 15">
    <location>
        <position position="333"/>
    </location>
    <ligand>
        <name>substrate</name>
    </ligand>
</feature>
<sequence length="434" mass="44560">MIQTIDLRGLQPTPAELLALVPRASTDVSVALEVAAELIDDVRARGEHALLDQAERLDRVRPESIRVPQSHIDEAVAGLDPAVHEAILETIRRVRLASAAQVPPAATTVLAPGAEIIQRWQPVGRVGLYVPGGKAVYPSSVVMNVVPAQTAGVRSIALASPPQAAFGGRVHPTILAVAGLLGITEVYGMGGAGAVGALAYGVAGIGLDPVQMVTGPGNVYVAAAKRLIRGQAGIDAEAGPTDILVIADATADAALIAADLVSQAEHDELAATVLVTDDTALAGAVEAELERLAQTTTHSARVAAALSGPQSALVLVDDIEEAAAFSNAFGPEHLEIQTEDPDAVLELIENAGAIFLGPNSPVSLGDYSAGSNHVLPTGGQARFSAGLGASTFLRPQQVVRYSREALAEVHQNVLALSDAEALPAHGDAISARFL</sequence>
<keyword evidence="10 12" id="KW-0368">Histidine biosynthesis</keyword>
<evidence type="ECO:0000256" key="10">
    <source>
        <dbReference type="ARBA" id="ARBA00023102"/>
    </source>
</evidence>
<dbReference type="EC" id="1.1.1.23" evidence="4 12"/>
<dbReference type="OrthoDB" id="9805269at2"/>
<feature type="binding site" evidence="12 15">
    <location>
        <position position="266"/>
    </location>
    <ligand>
        <name>substrate</name>
    </ligand>
</feature>
<evidence type="ECO:0000256" key="9">
    <source>
        <dbReference type="ARBA" id="ARBA00023027"/>
    </source>
</evidence>
<feature type="binding site" evidence="12 15">
    <location>
        <position position="366"/>
    </location>
    <ligand>
        <name>substrate</name>
    </ligand>
</feature>
<feature type="binding site" evidence="12 15">
    <location>
        <position position="425"/>
    </location>
    <ligand>
        <name>substrate</name>
    </ligand>
</feature>